<sequence>MNRINPLHIVALLLTLILFLFYQSANAQKRLEEADNAFQEAQSLAVSLQVCKNTFSDKNRVKRAFQRVVLQPLFRQNIKAVYLNDGVKVNGDALNLRVLDAFISKIFNGTYKIEEFQIKTEDNKTASLQMRIVW</sequence>
<protein>
    <submittedName>
        <fullName evidence="1">Uncharacterized protein</fullName>
    </submittedName>
</protein>
<dbReference type="EMBL" id="FPHK01000029">
    <property type="protein sequence ID" value="SFV57951.1"/>
    <property type="molecule type" value="Genomic_DNA"/>
</dbReference>
<accession>A0A1W1BWW6</accession>
<evidence type="ECO:0000313" key="1">
    <source>
        <dbReference type="EMBL" id="SFV57951.1"/>
    </source>
</evidence>
<name>A0A1W1BWW6_9ZZZZ</name>
<dbReference type="AlphaFoldDB" id="A0A1W1BWW6"/>
<gene>
    <name evidence="1" type="ORF">MNB_SM-6-1160</name>
</gene>
<reference evidence="1" key="1">
    <citation type="submission" date="2016-10" db="EMBL/GenBank/DDBJ databases">
        <authorList>
            <person name="de Groot N.N."/>
        </authorList>
    </citation>
    <scope>NUCLEOTIDE SEQUENCE</scope>
</reference>
<proteinExistence type="predicted"/>
<organism evidence="1">
    <name type="scientific">hydrothermal vent metagenome</name>
    <dbReference type="NCBI Taxonomy" id="652676"/>
    <lineage>
        <taxon>unclassified sequences</taxon>
        <taxon>metagenomes</taxon>
        <taxon>ecological metagenomes</taxon>
    </lineage>
</organism>